<evidence type="ECO:0000256" key="1">
    <source>
        <dbReference type="ARBA" id="ARBA00000085"/>
    </source>
</evidence>
<dbReference type="EC" id="2.7.13.3" evidence="2"/>
<dbReference type="Gene3D" id="3.30.565.10">
    <property type="entry name" value="Histidine kinase-like ATPase, C-terminal domain"/>
    <property type="match status" value="1"/>
</dbReference>
<comment type="catalytic activity">
    <reaction evidence="1">
        <text>ATP + protein L-histidine = ADP + protein N-phospho-L-histidine.</text>
        <dbReference type="EC" id="2.7.13.3"/>
    </reaction>
</comment>
<evidence type="ECO:0000313" key="13">
    <source>
        <dbReference type="EMBL" id="MBD2316748.1"/>
    </source>
</evidence>
<dbReference type="Pfam" id="PF01584">
    <property type="entry name" value="CheW"/>
    <property type="match status" value="1"/>
</dbReference>
<comment type="caution">
    <text evidence="13">The sequence shown here is derived from an EMBL/GenBank/DDBJ whole genome shotgun (WGS) entry which is preliminary data.</text>
</comment>
<feature type="domain" description="CheW-like" evidence="11">
    <location>
        <begin position="693"/>
        <end position="828"/>
    </location>
</feature>
<gene>
    <name evidence="13" type="ORF">H6G05_07795</name>
</gene>
<feature type="domain" description="Histidine kinase" evidence="9">
    <location>
        <begin position="451"/>
        <end position="691"/>
    </location>
</feature>
<feature type="domain" description="HPt" evidence="12">
    <location>
        <begin position="10"/>
        <end position="111"/>
    </location>
</feature>
<dbReference type="SUPFAM" id="SSF55874">
    <property type="entry name" value="ATPase domain of HSP90 chaperone/DNA topoisomerase II/histidine kinase"/>
    <property type="match status" value="1"/>
</dbReference>
<evidence type="ECO:0000256" key="8">
    <source>
        <dbReference type="PROSITE-ProRule" id="PRU00169"/>
    </source>
</evidence>
<feature type="modified residue" description="Phosphohistidine" evidence="7">
    <location>
        <position position="54"/>
    </location>
</feature>
<evidence type="ECO:0000256" key="2">
    <source>
        <dbReference type="ARBA" id="ARBA00012438"/>
    </source>
</evidence>
<dbReference type="Gene3D" id="3.40.50.2300">
    <property type="match status" value="1"/>
</dbReference>
<evidence type="ECO:0000256" key="7">
    <source>
        <dbReference type="PROSITE-ProRule" id="PRU00110"/>
    </source>
</evidence>
<dbReference type="Pfam" id="PF00072">
    <property type="entry name" value="Response_reg"/>
    <property type="match status" value="1"/>
</dbReference>
<keyword evidence="5" id="KW-0418">Kinase</keyword>
<accession>A0ABR8C7P1</accession>
<keyword evidence="3 8" id="KW-0597">Phosphoprotein</keyword>
<dbReference type="InterPro" id="IPR001789">
    <property type="entry name" value="Sig_transdc_resp-reg_receiver"/>
</dbReference>
<dbReference type="CDD" id="cd00156">
    <property type="entry name" value="REC"/>
    <property type="match status" value="1"/>
</dbReference>
<dbReference type="PROSITE" id="PS50110">
    <property type="entry name" value="RESPONSE_REGULATORY"/>
    <property type="match status" value="1"/>
</dbReference>
<dbReference type="Proteomes" id="UP000618445">
    <property type="component" value="Unassembled WGS sequence"/>
</dbReference>
<dbReference type="InterPro" id="IPR002545">
    <property type="entry name" value="CheW-lke_dom"/>
</dbReference>
<dbReference type="InterPro" id="IPR004105">
    <property type="entry name" value="CheA-like_dim"/>
</dbReference>
<protein>
    <recommendedName>
        <fullName evidence="2">histidine kinase</fullName>
        <ecNumber evidence="2">2.7.13.3</ecNumber>
    </recommendedName>
</protein>
<dbReference type="InterPro" id="IPR036641">
    <property type="entry name" value="HPT_dom_sf"/>
</dbReference>
<dbReference type="PROSITE" id="PS50851">
    <property type="entry name" value="CHEW"/>
    <property type="match status" value="1"/>
</dbReference>
<dbReference type="Gene3D" id="2.30.30.40">
    <property type="entry name" value="SH3 Domains"/>
    <property type="match status" value="1"/>
</dbReference>
<dbReference type="CDD" id="cd00088">
    <property type="entry name" value="HPT"/>
    <property type="match status" value="1"/>
</dbReference>
<dbReference type="SUPFAM" id="SSF47226">
    <property type="entry name" value="Histidine-containing phosphotransfer domain, HPT domain"/>
    <property type="match status" value="1"/>
</dbReference>
<dbReference type="SUPFAM" id="SSF50341">
    <property type="entry name" value="CheW-like"/>
    <property type="match status" value="1"/>
</dbReference>
<dbReference type="InterPro" id="IPR036890">
    <property type="entry name" value="HATPase_C_sf"/>
</dbReference>
<keyword evidence="6" id="KW-0902">Two-component regulatory system</keyword>
<keyword evidence="4" id="KW-0808">Transferase</keyword>
<dbReference type="Gene3D" id="1.20.120.160">
    <property type="entry name" value="HPT domain"/>
    <property type="match status" value="1"/>
</dbReference>
<dbReference type="PROSITE" id="PS50894">
    <property type="entry name" value="HPT"/>
    <property type="match status" value="1"/>
</dbReference>
<dbReference type="SMART" id="SM01231">
    <property type="entry name" value="H-kinase_dim"/>
    <property type="match status" value="1"/>
</dbReference>
<dbReference type="PANTHER" id="PTHR43395">
    <property type="entry name" value="SENSOR HISTIDINE KINASE CHEA"/>
    <property type="match status" value="1"/>
</dbReference>
<dbReference type="EMBL" id="JACJQY010000009">
    <property type="protein sequence ID" value="MBD2316748.1"/>
    <property type="molecule type" value="Genomic_DNA"/>
</dbReference>
<dbReference type="Pfam" id="PF01627">
    <property type="entry name" value="Hpt"/>
    <property type="match status" value="1"/>
</dbReference>
<dbReference type="InterPro" id="IPR004358">
    <property type="entry name" value="Sig_transdc_His_kin-like_C"/>
</dbReference>
<evidence type="ECO:0000313" key="14">
    <source>
        <dbReference type="Proteomes" id="UP000618445"/>
    </source>
</evidence>
<keyword evidence="14" id="KW-1185">Reference proteome</keyword>
<dbReference type="SMART" id="SM00260">
    <property type="entry name" value="CheW"/>
    <property type="match status" value="1"/>
</dbReference>
<evidence type="ECO:0000259" key="9">
    <source>
        <dbReference type="PROSITE" id="PS50109"/>
    </source>
</evidence>
<organism evidence="13 14">
    <name type="scientific">Phormidium tenue FACHB-1050</name>
    <dbReference type="NCBI Taxonomy" id="2692857"/>
    <lineage>
        <taxon>Bacteria</taxon>
        <taxon>Bacillati</taxon>
        <taxon>Cyanobacteriota</taxon>
        <taxon>Cyanophyceae</taxon>
        <taxon>Oscillatoriophycideae</taxon>
        <taxon>Oscillatoriales</taxon>
        <taxon>Oscillatoriaceae</taxon>
        <taxon>Phormidium</taxon>
    </lineage>
</organism>
<dbReference type="SUPFAM" id="SSF52172">
    <property type="entry name" value="CheY-like"/>
    <property type="match status" value="1"/>
</dbReference>
<dbReference type="InterPro" id="IPR011006">
    <property type="entry name" value="CheY-like_superfamily"/>
</dbReference>
<dbReference type="PRINTS" id="PR00344">
    <property type="entry name" value="BCTRLSENSOR"/>
</dbReference>
<dbReference type="InterPro" id="IPR005467">
    <property type="entry name" value="His_kinase_dom"/>
</dbReference>
<dbReference type="RefSeq" id="WP_190577634.1">
    <property type="nucleotide sequence ID" value="NZ_CAWPQU010000089.1"/>
</dbReference>
<dbReference type="SMART" id="SM00387">
    <property type="entry name" value="HATPase_c"/>
    <property type="match status" value="1"/>
</dbReference>
<proteinExistence type="predicted"/>
<dbReference type="PROSITE" id="PS50109">
    <property type="entry name" value="HIS_KIN"/>
    <property type="match status" value="1"/>
</dbReference>
<dbReference type="InterPro" id="IPR003594">
    <property type="entry name" value="HATPase_dom"/>
</dbReference>
<dbReference type="SMART" id="SM00448">
    <property type="entry name" value="REC"/>
    <property type="match status" value="1"/>
</dbReference>
<dbReference type="PANTHER" id="PTHR43395:SF1">
    <property type="entry name" value="CHEMOTAXIS PROTEIN CHEA"/>
    <property type="match status" value="1"/>
</dbReference>
<feature type="modified residue" description="4-aspartylphosphate" evidence="8">
    <location>
        <position position="915"/>
    </location>
</feature>
<sequence>MRTLNPEVLHEIAIETRQCFLSEDAPVYLANLQKGLAQIQAGQPDYIFLMHAAHSLKGGSAIAELSSLSELAHKLEDILEILQHHEFCDRTTIAEVLSNGIDEVAAVLAQASSLPTNTLADIKIDQELLLRLDTLLAIVADQQKEPLRIPERNYGESENLPSKNLINKPQSLLQVTSQIAASHNKSVANNLNTLNEDINNPQPTISSIVISSLEKDLESCIQKVETQLLSSSTLSETTIREELQYFCDECLLLGDTLRLDWLVKIVEPFEANLQQEPSIASLLSEVQVVISSLRSQRLQYLYPSVQVPEAVLELAPQSIPLSPTEKAIATPQTVTESSAIAASATEAISYLRIPSAQIESMTNTVAEMILRHERLLRQQQQLGQTNKNLQALVLQMIPLQEQVQTVYDQLAIATPTNNSQSDAKSEDLATHASETKVIDEDFDQLELDKYSSSHSTLQNLQEVLLRVRESRADIDLSYRDLGEEIEYLRQDLDRLYAQLTQSRLVPFKALASRFLPQLKRLCQRYNKQVELVIRGEDVLIDQVLLEQLQTPLNHLLINAFDHGVEPPEIRLSLGKSEVAVLTLRATIAGNQVVISLQDDGDGINLHSVYKKAVEKNICPAEIPIGKIPRQEILNFIFQPHFSTRNIVSDISGRGMGLDIVRSLINRLRGSIQVETLQGQGTTFTIRLPLGLSLITLLICASGENLIAIPANDVLDIFPYAEAHIFHTNNSQEIAWRKKFIPLIHLKQALPYSYQSSDSLNSKVCLILNRSDLPIAVAIDALIEERQLILKPFDRSVVTPNYLAGCTVLGTGQVVPVLIPDNLYVFVQKNNAKNSRQIKNEASKQISNQVNQNIRPEANQTVSKTIVIAEDSIATRNMLERVLKQLDFEVIACRDGQEAIDVLSRLEGKVTMVISDVEMPRVNGFNLLQTIRTHDLWYTIPVVMLTSRTGDRHRQKAISLGANGYLSKPIIVGELIDCLGELVQ</sequence>
<dbReference type="InterPro" id="IPR036061">
    <property type="entry name" value="CheW-like_dom_sf"/>
</dbReference>
<dbReference type="InterPro" id="IPR008207">
    <property type="entry name" value="Sig_transdc_His_kin_Hpt_dom"/>
</dbReference>
<feature type="domain" description="Response regulatory" evidence="10">
    <location>
        <begin position="864"/>
        <end position="982"/>
    </location>
</feature>
<evidence type="ECO:0000259" key="12">
    <source>
        <dbReference type="PROSITE" id="PS50894"/>
    </source>
</evidence>
<evidence type="ECO:0000256" key="4">
    <source>
        <dbReference type="ARBA" id="ARBA00022679"/>
    </source>
</evidence>
<evidence type="ECO:0000256" key="6">
    <source>
        <dbReference type="ARBA" id="ARBA00023012"/>
    </source>
</evidence>
<reference evidence="13 14" key="1">
    <citation type="journal article" date="2020" name="ISME J.">
        <title>Comparative genomics reveals insights into cyanobacterial evolution and habitat adaptation.</title>
        <authorList>
            <person name="Chen M.Y."/>
            <person name="Teng W.K."/>
            <person name="Zhao L."/>
            <person name="Hu C.X."/>
            <person name="Zhou Y.K."/>
            <person name="Han B.P."/>
            <person name="Song L.R."/>
            <person name="Shu W.S."/>
        </authorList>
    </citation>
    <scope>NUCLEOTIDE SEQUENCE [LARGE SCALE GENOMIC DNA]</scope>
    <source>
        <strain evidence="13 14">FACHB-1050</strain>
    </source>
</reference>
<dbReference type="SMART" id="SM00073">
    <property type="entry name" value="HPT"/>
    <property type="match status" value="1"/>
</dbReference>
<evidence type="ECO:0000256" key="3">
    <source>
        <dbReference type="ARBA" id="ARBA00022553"/>
    </source>
</evidence>
<dbReference type="InterPro" id="IPR051315">
    <property type="entry name" value="Bact_Chemotaxis_CheA"/>
</dbReference>
<evidence type="ECO:0000256" key="5">
    <source>
        <dbReference type="ARBA" id="ARBA00022777"/>
    </source>
</evidence>
<evidence type="ECO:0000259" key="11">
    <source>
        <dbReference type="PROSITE" id="PS50851"/>
    </source>
</evidence>
<name>A0ABR8C7P1_9CYAN</name>
<evidence type="ECO:0000259" key="10">
    <source>
        <dbReference type="PROSITE" id="PS50110"/>
    </source>
</evidence>
<dbReference type="Pfam" id="PF02518">
    <property type="entry name" value="HATPase_c"/>
    <property type="match status" value="1"/>
</dbReference>